<keyword evidence="11 13" id="KW-0443">Lipid metabolism</keyword>
<organism evidence="14 15">
    <name type="scientific">Pseudahrensia aquimaris</name>
    <dbReference type="NCBI Taxonomy" id="744461"/>
    <lineage>
        <taxon>Bacteria</taxon>
        <taxon>Pseudomonadati</taxon>
        <taxon>Pseudomonadota</taxon>
        <taxon>Alphaproteobacteria</taxon>
        <taxon>Hyphomicrobiales</taxon>
        <taxon>Ahrensiaceae</taxon>
        <taxon>Pseudahrensia</taxon>
    </lineage>
</organism>
<evidence type="ECO:0000256" key="12">
    <source>
        <dbReference type="ARBA" id="ARBA00029757"/>
    </source>
</evidence>
<evidence type="ECO:0000256" key="11">
    <source>
        <dbReference type="ARBA" id="ARBA00023098"/>
    </source>
</evidence>
<evidence type="ECO:0000256" key="9">
    <source>
        <dbReference type="ARBA" id="ARBA00022777"/>
    </source>
</evidence>
<dbReference type="EC" id="2.7.1.130" evidence="3 13"/>
<evidence type="ECO:0000256" key="1">
    <source>
        <dbReference type="ARBA" id="ARBA00002274"/>
    </source>
</evidence>
<dbReference type="PANTHER" id="PTHR42724">
    <property type="entry name" value="TETRAACYLDISACCHARIDE 4'-KINASE"/>
    <property type="match status" value="1"/>
</dbReference>
<keyword evidence="6 13" id="KW-0441">Lipid A biosynthesis</keyword>
<accession>A0ABW3FF88</accession>
<evidence type="ECO:0000256" key="10">
    <source>
        <dbReference type="ARBA" id="ARBA00022840"/>
    </source>
</evidence>
<comment type="similarity">
    <text evidence="13">Belongs to the LpxK family.</text>
</comment>
<evidence type="ECO:0000313" key="14">
    <source>
        <dbReference type="EMBL" id="MFD0916128.1"/>
    </source>
</evidence>
<proteinExistence type="inferred from homology"/>
<comment type="caution">
    <text evidence="14">The sequence shown here is derived from an EMBL/GenBank/DDBJ whole genome shotgun (WGS) entry which is preliminary data.</text>
</comment>
<keyword evidence="7 13" id="KW-0808">Transferase</keyword>
<evidence type="ECO:0000256" key="4">
    <source>
        <dbReference type="ARBA" id="ARBA00016436"/>
    </source>
</evidence>
<evidence type="ECO:0000256" key="3">
    <source>
        <dbReference type="ARBA" id="ARBA00012071"/>
    </source>
</evidence>
<evidence type="ECO:0000256" key="2">
    <source>
        <dbReference type="ARBA" id="ARBA00004870"/>
    </source>
</evidence>
<dbReference type="InterPro" id="IPR027417">
    <property type="entry name" value="P-loop_NTPase"/>
</dbReference>
<dbReference type="Pfam" id="PF02606">
    <property type="entry name" value="LpxK"/>
    <property type="match status" value="1"/>
</dbReference>
<sequence length="347" mass="37436">MSEAPPFWFTKAGVPAWALSPLGFIYGRVAAKRMTQKASNMADVPVVCVGNFITGGAGKTPTALALGRIVKDMGLKHGFLSRGYGGSVNTPTLVDTEKNNAKDVGDEPLLLAQQAPTVVAADRPAGAALLVEQRVDIIIMDDGFQNPSLHKDFSLAVVDARRGIGNGFCIPAGPVRANLGIQLLASDAVLLIGKAPGAAQVIRKAARAAKPILEAQISIDNPQDFEGRRVLAFSGLADNKKFHISLEQAGAEIVEVRNFHDHHPFSTEECRELLSYASAEKLVLVTTEKDHIRLRRMGGAQELLHTQSHPLRIHLTFDNPRTVEGLLEKMIAQAKAIRRANREKTLA</sequence>
<dbReference type="EMBL" id="JBHTJV010000003">
    <property type="protein sequence ID" value="MFD0916128.1"/>
    <property type="molecule type" value="Genomic_DNA"/>
</dbReference>
<evidence type="ECO:0000256" key="5">
    <source>
        <dbReference type="ARBA" id="ARBA00022516"/>
    </source>
</evidence>
<dbReference type="PANTHER" id="PTHR42724:SF1">
    <property type="entry name" value="TETRAACYLDISACCHARIDE 4'-KINASE, MITOCHONDRIAL-RELATED"/>
    <property type="match status" value="1"/>
</dbReference>
<feature type="binding site" evidence="13">
    <location>
        <begin position="53"/>
        <end position="60"/>
    </location>
    <ligand>
        <name>ATP</name>
        <dbReference type="ChEBI" id="CHEBI:30616"/>
    </ligand>
</feature>
<gene>
    <name evidence="13 14" type="primary">lpxK</name>
    <name evidence="14" type="ORF">ACFQ14_06890</name>
</gene>
<dbReference type="SUPFAM" id="SSF52540">
    <property type="entry name" value="P-loop containing nucleoside triphosphate hydrolases"/>
    <property type="match status" value="1"/>
</dbReference>
<evidence type="ECO:0000313" key="15">
    <source>
        <dbReference type="Proteomes" id="UP001597101"/>
    </source>
</evidence>
<comment type="function">
    <text evidence="1 13">Transfers the gamma-phosphate of ATP to the 4'-position of a tetraacyldisaccharide 1-phosphate intermediate (termed DS-1-P) to form tetraacyldisaccharide 1,4'-bis-phosphate (lipid IVA).</text>
</comment>
<dbReference type="NCBIfam" id="TIGR00682">
    <property type="entry name" value="lpxK"/>
    <property type="match status" value="1"/>
</dbReference>
<dbReference type="Proteomes" id="UP001597101">
    <property type="component" value="Unassembled WGS sequence"/>
</dbReference>
<dbReference type="InterPro" id="IPR003758">
    <property type="entry name" value="LpxK"/>
</dbReference>
<evidence type="ECO:0000256" key="13">
    <source>
        <dbReference type="HAMAP-Rule" id="MF_00409"/>
    </source>
</evidence>
<evidence type="ECO:0000256" key="6">
    <source>
        <dbReference type="ARBA" id="ARBA00022556"/>
    </source>
</evidence>
<evidence type="ECO:0000256" key="7">
    <source>
        <dbReference type="ARBA" id="ARBA00022679"/>
    </source>
</evidence>
<keyword evidence="15" id="KW-1185">Reference proteome</keyword>
<dbReference type="HAMAP" id="MF_00409">
    <property type="entry name" value="LpxK"/>
    <property type="match status" value="1"/>
</dbReference>
<keyword evidence="10 13" id="KW-0067">ATP-binding</keyword>
<dbReference type="RefSeq" id="WP_377211959.1">
    <property type="nucleotide sequence ID" value="NZ_JBHTJV010000003.1"/>
</dbReference>
<evidence type="ECO:0000256" key="8">
    <source>
        <dbReference type="ARBA" id="ARBA00022741"/>
    </source>
</evidence>
<comment type="catalytic activity">
    <reaction evidence="13">
        <text>a lipid A disaccharide + ATP = a lipid IVA + ADP + H(+)</text>
        <dbReference type="Rhea" id="RHEA:67840"/>
        <dbReference type="ChEBI" id="CHEBI:15378"/>
        <dbReference type="ChEBI" id="CHEBI:30616"/>
        <dbReference type="ChEBI" id="CHEBI:176343"/>
        <dbReference type="ChEBI" id="CHEBI:176425"/>
        <dbReference type="ChEBI" id="CHEBI:456216"/>
        <dbReference type="EC" id="2.7.1.130"/>
    </reaction>
</comment>
<keyword evidence="9 13" id="KW-0418">Kinase</keyword>
<keyword evidence="8 13" id="KW-0547">Nucleotide-binding</keyword>
<comment type="pathway">
    <text evidence="2 13">Glycolipid biosynthesis; lipid IV(A) biosynthesis; lipid IV(A) from (3R)-3-hydroxytetradecanoyl-[acyl-carrier-protein] and UDP-N-acetyl-alpha-D-glucosamine: step 6/6.</text>
</comment>
<reference evidence="15" key="1">
    <citation type="journal article" date="2019" name="Int. J. Syst. Evol. Microbiol.">
        <title>The Global Catalogue of Microorganisms (GCM) 10K type strain sequencing project: providing services to taxonomists for standard genome sequencing and annotation.</title>
        <authorList>
            <consortium name="The Broad Institute Genomics Platform"/>
            <consortium name="The Broad Institute Genome Sequencing Center for Infectious Disease"/>
            <person name="Wu L."/>
            <person name="Ma J."/>
        </authorList>
    </citation>
    <scope>NUCLEOTIDE SEQUENCE [LARGE SCALE GENOMIC DNA]</scope>
    <source>
        <strain evidence="15">CCUG 60023</strain>
    </source>
</reference>
<protein>
    <recommendedName>
        <fullName evidence="4 13">Tetraacyldisaccharide 4'-kinase</fullName>
        <ecNumber evidence="3 13">2.7.1.130</ecNumber>
    </recommendedName>
    <alternativeName>
        <fullName evidence="12 13">Lipid A 4'-kinase</fullName>
    </alternativeName>
</protein>
<keyword evidence="5 13" id="KW-0444">Lipid biosynthesis</keyword>
<dbReference type="GO" id="GO:0009029">
    <property type="term" value="F:lipid-A 4'-kinase activity"/>
    <property type="evidence" value="ECO:0007669"/>
    <property type="project" value="UniProtKB-EC"/>
</dbReference>
<name>A0ABW3FF88_9HYPH</name>